<organism evidence="9 10">
    <name type="scientific">Myroides phaeus</name>
    <dbReference type="NCBI Taxonomy" id="702745"/>
    <lineage>
        <taxon>Bacteria</taxon>
        <taxon>Pseudomonadati</taxon>
        <taxon>Bacteroidota</taxon>
        <taxon>Flavobacteriia</taxon>
        <taxon>Flavobacteriales</taxon>
        <taxon>Flavobacteriaceae</taxon>
        <taxon>Myroides</taxon>
    </lineage>
</organism>
<dbReference type="GO" id="GO:0006096">
    <property type="term" value="P:glycolytic process"/>
    <property type="evidence" value="ECO:0007669"/>
    <property type="project" value="UniProtKB-UniRule"/>
</dbReference>
<sequence length="539" mass="61017">MLKSINPSGTQSWKELRNHFGDMEFVQMQKLFEKDSQRAKHMNIKWDEFLLDYSKNKVTSETLSLLFKLAKEVGLQDAIKAMFDGVKINATEGRSVLHTALRNFSDIKSIEIEGEDILLDIKGTRKRIKDFTEKVLNGEYLSATGEKFTDVINIGIGGSDLGPKMVVNALVNYRNNLGVHYISNVDDDYLHSVLKQLNPATTLVLIVSKTFTTQETIENAKRIKSWIERELVGKDFNKHFIGVSASVEEAEKFGLYKDNIYPMWDYVGGRFSLWSAVGLSVSLAVGYDNFEALLKGAYEMDTHFQSTDFESNLPVVMALLSVWYNNFYGYETEAVVPYSQVLEKFPAHLQQMIMESNGKNKDRSGIPVNYQTGTLIWGEVGVSAQHAFFQLFHQGTKVIPIDFIGFVNPFVEGDSSHDILMSNFFGQSEALLKGKAGEVYESDDSIFLSNFREFSGNKPSNTLLISKLTPKNLGALIALYEHKTFVQGVIWNIYSFDQFGVEYGKVLAKNIQNEIKTKNISKHDSSTEFLLDFYLSNRK</sequence>
<dbReference type="STRING" id="702745.SAMN05421818_13510"/>
<dbReference type="CDD" id="cd05015">
    <property type="entry name" value="SIS_PGI_1"/>
    <property type="match status" value="1"/>
</dbReference>
<comment type="pathway">
    <text evidence="7">Carbohydrate biosynthesis; gluconeogenesis.</text>
</comment>
<evidence type="ECO:0000256" key="4">
    <source>
        <dbReference type="ARBA" id="ARBA00023152"/>
    </source>
</evidence>
<dbReference type="HAMAP" id="MF_00473">
    <property type="entry name" value="G6P_isomerase"/>
    <property type="match status" value="1"/>
</dbReference>
<keyword evidence="10" id="KW-1185">Reference proteome</keyword>
<dbReference type="PANTHER" id="PTHR11469:SF1">
    <property type="entry name" value="GLUCOSE-6-PHOSPHATE ISOMERASE"/>
    <property type="match status" value="1"/>
</dbReference>
<dbReference type="InterPro" id="IPR035482">
    <property type="entry name" value="SIS_PGI_2"/>
</dbReference>
<comment type="function">
    <text evidence="7">Catalyzes the reversible isomerization of glucose-6-phosphate to fructose-6-phosphate.</text>
</comment>
<dbReference type="InterPro" id="IPR023096">
    <property type="entry name" value="G6P_Isomerase_C"/>
</dbReference>
<dbReference type="EMBL" id="FNDQ01000035">
    <property type="protein sequence ID" value="SDH99412.1"/>
    <property type="molecule type" value="Genomic_DNA"/>
</dbReference>
<dbReference type="CDD" id="cd05016">
    <property type="entry name" value="SIS_PGI_2"/>
    <property type="match status" value="1"/>
</dbReference>
<dbReference type="PROSITE" id="PS51463">
    <property type="entry name" value="P_GLUCOSE_ISOMERASE_3"/>
    <property type="match status" value="1"/>
</dbReference>
<dbReference type="GO" id="GO:0006094">
    <property type="term" value="P:gluconeogenesis"/>
    <property type="evidence" value="ECO:0007669"/>
    <property type="project" value="UniProtKB-UniRule"/>
</dbReference>
<dbReference type="GO" id="GO:0051156">
    <property type="term" value="P:glucose 6-phosphate metabolic process"/>
    <property type="evidence" value="ECO:0007669"/>
    <property type="project" value="TreeGrafter"/>
</dbReference>
<dbReference type="RefSeq" id="WP_090410444.1">
    <property type="nucleotide sequence ID" value="NZ_FNDQ01000035.1"/>
</dbReference>
<dbReference type="PANTHER" id="PTHR11469">
    <property type="entry name" value="GLUCOSE-6-PHOSPHATE ISOMERASE"/>
    <property type="match status" value="1"/>
</dbReference>
<dbReference type="NCBIfam" id="NF001211">
    <property type="entry name" value="PRK00179.1"/>
    <property type="match status" value="1"/>
</dbReference>
<dbReference type="Pfam" id="PF00342">
    <property type="entry name" value="PGI"/>
    <property type="match status" value="1"/>
</dbReference>
<evidence type="ECO:0000313" key="9">
    <source>
        <dbReference type="EMBL" id="SDH99412.1"/>
    </source>
</evidence>
<evidence type="ECO:0000256" key="1">
    <source>
        <dbReference type="ARBA" id="ARBA00004926"/>
    </source>
</evidence>
<dbReference type="UniPathway" id="UPA00138"/>
<keyword evidence="7" id="KW-0963">Cytoplasm</keyword>
<dbReference type="GO" id="GO:0004347">
    <property type="term" value="F:glucose-6-phosphate isomerase activity"/>
    <property type="evidence" value="ECO:0007669"/>
    <property type="project" value="UniProtKB-UniRule"/>
</dbReference>
<dbReference type="Gene3D" id="3.40.50.10490">
    <property type="entry name" value="Glucose-6-phosphate isomerase like protein, domain 1"/>
    <property type="match status" value="2"/>
</dbReference>
<dbReference type="InterPro" id="IPR018189">
    <property type="entry name" value="Phosphoglucose_isomerase_CS"/>
</dbReference>
<comment type="subcellular location">
    <subcellularLocation>
        <location evidence="7">Cytoplasm</location>
    </subcellularLocation>
</comment>
<keyword evidence="3 7" id="KW-0312">Gluconeogenesis</keyword>
<dbReference type="UniPathway" id="UPA00109">
    <property type="reaction ID" value="UER00181"/>
</dbReference>
<proteinExistence type="inferred from homology"/>
<evidence type="ECO:0000256" key="2">
    <source>
        <dbReference type="ARBA" id="ARBA00006604"/>
    </source>
</evidence>
<evidence type="ECO:0000256" key="8">
    <source>
        <dbReference type="RuleBase" id="RU000612"/>
    </source>
</evidence>
<comment type="catalytic activity">
    <reaction evidence="6 7 8">
        <text>alpha-D-glucose 6-phosphate = beta-D-fructose 6-phosphate</text>
        <dbReference type="Rhea" id="RHEA:11816"/>
        <dbReference type="ChEBI" id="CHEBI:57634"/>
        <dbReference type="ChEBI" id="CHEBI:58225"/>
        <dbReference type="EC" id="5.3.1.9"/>
    </reaction>
</comment>
<evidence type="ECO:0000313" key="10">
    <source>
        <dbReference type="Proteomes" id="UP000243588"/>
    </source>
</evidence>
<keyword evidence="5 7" id="KW-0413">Isomerase</keyword>
<feature type="active site" evidence="7">
    <location>
        <position position="386"/>
    </location>
</feature>
<dbReference type="Gene3D" id="1.10.1390.10">
    <property type="match status" value="1"/>
</dbReference>
<dbReference type="SUPFAM" id="SSF53697">
    <property type="entry name" value="SIS domain"/>
    <property type="match status" value="1"/>
</dbReference>
<evidence type="ECO:0000256" key="6">
    <source>
        <dbReference type="ARBA" id="ARBA00029321"/>
    </source>
</evidence>
<accession>A0A1G8GYC8</accession>
<gene>
    <name evidence="7" type="primary">pgi</name>
    <name evidence="9" type="ORF">SAMN05421818_13510</name>
</gene>
<dbReference type="PROSITE" id="PS00174">
    <property type="entry name" value="P_GLUCOSE_ISOMERASE_2"/>
    <property type="match status" value="1"/>
</dbReference>
<dbReference type="InterPro" id="IPR035476">
    <property type="entry name" value="SIS_PGI_1"/>
</dbReference>
<evidence type="ECO:0000256" key="3">
    <source>
        <dbReference type="ARBA" id="ARBA00022432"/>
    </source>
</evidence>
<comment type="pathway">
    <text evidence="1 7 8">Carbohydrate degradation; glycolysis; D-glyceraldehyde 3-phosphate and glycerone phosphate from D-glucose: step 2/4.</text>
</comment>
<keyword evidence="4 7" id="KW-0324">Glycolysis</keyword>
<dbReference type="Proteomes" id="UP000243588">
    <property type="component" value="Unassembled WGS sequence"/>
</dbReference>
<evidence type="ECO:0000256" key="5">
    <source>
        <dbReference type="ARBA" id="ARBA00023235"/>
    </source>
</evidence>
<reference evidence="10" key="1">
    <citation type="submission" date="2016-10" db="EMBL/GenBank/DDBJ databases">
        <authorList>
            <person name="Varghese N."/>
            <person name="Submissions S."/>
        </authorList>
    </citation>
    <scope>NUCLEOTIDE SEQUENCE [LARGE SCALE GENOMIC DNA]</scope>
    <source>
        <strain evidence="10">DSM 23313</strain>
    </source>
</reference>
<dbReference type="GO" id="GO:0097367">
    <property type="term" value="F:carbohydrate derivative binding"/>
    <property type="evidence" value="ECO:0007669"/>
    <property type="project" value="InterPro"/>
</dbReference>
<protein>
    <recommendedName>
        <fullName evidence="7">Glucose-6-phosphate isomerase</fullName>
        <shortName evidence="7">GPI</shortName>
        <ecNumber evidence="7">5.3.1.9</ecNumber>
    </recommendedName>
    <alternativeName>
        <fullName evidence="7">Phosphoglucose isomerase</fullName>
        <shortName evidence="7">PGI</shortName>
    </alternativeName>
    <alternativeName>
        <fullName evidence="7">Phosphohexose isomerase</fullName>
        <shortName evidence="7">PHI</shortName>
    </alternativeName>
</protein>
<dbReference type="GO" id="GO:0005829">
    <property type="term" value="C:cytosol"/>
    <property type="evidence" value="ECO:0007669"/>
    <property type="project" value="TreeGrafter"/>
</dbReference>
<comment type="similarity">
    <text evidence="2 7 8">Belongs to the GPI family.</text>
</comment>
<name>A0A1G8GYC8_9FLAO</name>
<dbReference type="InterPro" id="IPR001672">
    <property type="entry name" value="G6P_Isomerase"/>
</dbReference>
<dbReference type="PROSITE" id="PS00765">
    <property type="entry name" value="P_GLUCOSE_ISOMERASE_1"/>
    <property type="match status" value="1"/>
</dbReference>
<dbReference type="InterPro" id="IPR046348">
    <property type="entry name" value="SIS_dom_sf"/>
</dbReference>
<dbReference type="GO" id="GO:0048029">
    <property type="term" value="F:monosaccharide binding"/>
    <property type="evidence" value="ECO:0007669"/>
    <property type="project" value="TreeGrafter"/>
</dbReference>
<evidence type="ECO:0000256" key="7">
    <source>
        <dbReference type="HAMAP-Rule" id="MF_00473"/>
    </source>
</evidence>
<dbReference type="AlphaFoldDB" id="A0A1G8GYC8"/>
<dbReference type="EC" id="5.3.1.9" evidence="7"/>
<feature type="active site" evidence="7">
    <location>
        <position position="505"/>
    </location>
</feature>
<feature type="active site" description="Proton donor" evidence="7">
    <location>
        <position position="355"/>
    </location>
</feature>
<dbReference type="PRINTS" id="PR00662">
    <property type="entry name" value="G6PISOMERASE"/>
</dbReference>